<dbReference type="SMR" id="A0A482XH29"/>
<comment type="caution">
    <text evidence="10">Lacks conserved residue(s) required for the propagation of feature annotation.</text>
</comment>
<dbReference type="CDD" id="cd11265">
    <property type="entry name" value="Sema_5C"/>
    <property type="match status" value="1"/>
</dbReference>
<dbReference type="SUPFAM" id="SSF103575">
    <property type="entry name" value="Plexin repeat"/>
    <property type="match status" value="1"/>
</dbReference>
<evidence type="ECO:0000256" key="7">
    <source>
        <dbReference type="ARBA" id="ARBA00023136"/>
    </source>
</evidence>
<evidence type="ECO:0000256" key="12">
    <source>
        <dbReference type="SAM" id="SignalP"/>
    </source>
</evidence>
<dbReference type="PANTHER" id="PTHR11036">
    <property type="entry name" value="SEMAPHORIN"/>
    <property type="match status" value="1"/>
</dbReference>
<evidence type="ECO:0000259" key="13">
    <source>
        <dbReference type="PROSITE" id="PS51004"/>
    </source>
</evidence>
<feature type="transmembrane region" description="Helical" evidence="11">
    <location>
        <begin position="965"/>
        <end position="990"/>
    </location>
</feature>
<dbReference type="Pfam" id="PF01437">
    <property type="entry name" value="PSI"/>
    <property type="match status" value="1"/>
</dbReference>
<dbReference type="GO" id="GO:0030335">
    <property type="term" value="P:positive regulation of cell migration"/>
    <property type="evidence" value="ECO:0007669"/>
    <property type="project" value="TreeGrafter"/>
</dbReference>
<dbReference type="InterPro" id="IPR048224">
    <property type="entry name" value="Sema5C_Sema"/>
</dbReference>
<dbReference type="Pfam" id="PF01403">
    <property type="entry name" value="Sema"/>
    <property type="match status" value="1"/>
</dbReference>
<evidence type="ECO:0000256" key="1">
    <source>
        <dbReference type="ARBA" id="ARBA00004167"/>
    </source>
</evidence>
<dbReference type="PRINTS" id="PR01705">
    <property type="entry name" value="TSP1REPEAT"/>
</dbReference>
<dbReference type="InterPro" id="IPR000884">
    <property type="entry name" value="TSP1_rpt"/>
</dbReference>
<dbReference type="GO" id="GO:0045499">
    <property type="term" value="F:chemorepellent activity"/>
    <property type="evidence" value="ECO:0007669"/>
    <property type="project" value="TreeGrafter"/>
</dbReference>
<evidence type="ECO:0000256" key="6">
    <source>
        <dbReference type="ARBA" id="ARBA00022989"/>
    </source>
</evidence>
<feature type="chain" id="PRO_5019727515" description="Sema domain-containing protein" evidence="12">
    <location>
        <begin position="42"/>
        <end position="1076"/>
    </location>
</feature>
<dbReference type="FunFam" id="2.20.100.10:FF:000021">
    <property type="entry name" value="semaphorin-5B isoform X1"/>
    <property type="match status" value="1"/>
</dbReference>
<evidence type="ECO:0000256" key="2">
    <source>
        <dbReference type="ARBA" id="ARBA00022692"/>
    </source>
</evidence>
<organism evidence="14 15">
    <name type="scientific">Laodelphax striatellus</name>
    <name type="common">Small brown planthopper</name>
    <name type="synonym">Delphax striatella</name>
    <dbReference type="NCBI Taxonomy" id="195883"/>
    <lineage>
        <taxon>Eukaryota</taxon>
        <taxon>Metazoa</taxon>
        <taxon>Ecdysozoa</taxon>
        <taxon>Arthropoda</taxon>
        <taxon>Hexapoda</taxon>
        <taxon>Insecta</taxon>
        <taxon>Pterygota</taxon>
        <taxon>Neoptera</taxon>
        <taxon>Paraneoptera</taxon>
        <taxon>Hemiptera</taxon>
        <taxon>Auchenorrhyncha</taxon>
        <taxon>Fulgoroidea</taxon>
        <taxon>Delphacidae</taxon>
        <taxon>Criomorphinae</taxon>
        <taxon>Laodelphax</taxon>
    </lineage>
</organism>
<evidence type="ECO:0000256" key="8">
    <source>
        <dbReference type="ARBA" id="ARBA00023157"/>
    </source>
</evidence>
<keyword evidence="6 11" id="KW-1133">Transmembrane helix</keyword>
<dbReference type="SUPFAM" id="SSF101912">
    <property type="entry name" value="Sema domain"/>
    <property type="match status" value="1"/>
</dbReference>
<evidence type="ECO:0000256" key="4">
    <source>
        <dbReference type="ARBA" id="ARBA00022782"/>
    </source>
</evidence>
<proteinExistence type="predicted"/>
<dbReference type="SMART" id="SM00630">
    <property type="entry name" value="Sema"/>
    <property type="match status" value="1"/>
</dbReference>
<evidence type="ECO:0000256" key="11">
    <source>
        <dbReference type="SAM" id="Phobius"/>
    </source>
</evidence>
<keyword evidence="9" id="KW-0325">Glycoprotein</keyword>
<dbReference type="InterPro" id="IPR016201">
    <property type="entry name" value="PSI"/>
</dbReference>
<dbReference type="PANTHER" id="PTHR11036:SF79">
    <property type="entry name" value="SEMAPHORIN 5C, ISOFORM A"/>
    <property type="match status" value="1"/>
</dbReference>
<name>A0A482XH29_LAOST</name>
<evidence type="ECO:0000313" key="14">
    <source>
        <dbReference type="EMBL" id="RZF45007.1"/>
    </source>
</evidence>
<keyword evidence="2 11" id="KW-0812">Transmembrane</keyword>
<dbReference type="PROSITE" id="PS51004">
    <property type="entry name" value="SEMA"/>
    <property type="match status" value="1"/>
</dbReference>
<dbReference type="FunFam" id="2.130.10.10:FF:001151">
    <property type="entry name" value="Semaphorin 5C"/>
    <property type="match status" value="1"/>
</dbReference>
<dbReference type="Gene3D" id="3.30.1680.10">
    <property type="entry name" value="ligand-binding face of the semaphorins, domain 2"/>
    <property type="match status" value="1"/>
</dbReference>
<dbReference type="GO" id="GO:0007411">
    <property type="term" value="P:axon guidance"/>
    <property type="evidence" value="ECO:0007669"/>
    <property type="project" value="TreeGrafter"/>
</dbReference>
<dbReference type="EMBL" id="QKKF02010000">
    <property type="protein sequence ID" value="RZF45007.1"/>
    <property type="molecule type" value="Genomic_DNA"/>
</dbReference>
<dbReference type="InterPro" id="IPR036352">
    <property type="entry name" value="Semap_dom_sf"/>
</dbReference>
<dbReference type="GO" id="GO:0030215">
    <property type="term" value="F:semaphorin receptor binding"/>
    <property type="evidence" value="ECO:0007669"/>
    <property type="project" value="InterPro"/>
</dbReference>
<evidence type="ECO:0000313" key="15">
    <source>
        <dbReference type="Proteomes" id="UP000291343"/>
    </source>
</evidence>
<dbReference type="InterPro" id="IPR002165">
    <property type="entry name" value="Plexin_repeat"/>
</dbReference>
<sequence length="1076" mass="119968">MYHLDGLKNYGSWMKISLTRGKMLQWLTLMLFLITLDASSAYEHDSRYISYEDLTQTAKRFSEPGVSHFSQILFDVSRDQLVVGARDSLYRLNIYSLQKLEKALWLAPAEKVKMCQVKGQSEMDCHNFIKVLLTNGRKLFTCGTNAFSPQCSWREMEDVSRVSDWVRGVAMCPYSPHANSTSLLTGDGVYFAGSPMDFTGADSAIVRDLGALNLRTIQYNSKWLNEPQFVGSFETDSFVFFLFRESAVEYINCGKIVYSRIARVCKNDSGGQHMLRENWTTFVKARLNCSLPGEYPFYFDEIQGITYLPEDGLVYATFTTPRNSIAGSAICAFNLTAIQNAFNGPFKHQESSGSAWERSVSQQHNRHAQCLDSSTPKLVESSRYQLMDSAVQPVTQDPLYVGKLETITHIAVDVLSTKYHRAVHVLYVATVEGYIKKISVLTRTQKTCVLEVWRPFPIDTPQTNILSLNYLKETDSIYVGLEDSLLRIPTQHCSRHKTYKACVNSMDPYCGWNELKEQCLPPPSRDPLASYWQQNATQCPVLTHPVAGGWSAWSNWTPCTHVTGNESSADQCLCATRKCDNPPPLHGGAHCEGIATRVTNCTVHGSWTAWSAWSDCSQTCGVAVKTRRRTCGAPAPAHGGRVCVGTDTLEMYCHSNPPCPAPSAPVRDGAWSAWGVWGECSARCGGGYRVRTRRCDNPPPQTPGGLDCSGCHVDYETCNTAPCIDSKRLSNWTPWLAVGNGTEKRLRFACRAPTHDPNLIKITQAKEEERVCQPDGVCLRSGRVESEDLWSDWSSWSPCSVECGGGQQFRERKCEGRPDDCQGPPRVARVCNTHNCRGEWSCWAEWSKCSVSCGIGIKQRTRHCMAVNNKDLDGTGCEGSSVGTDICEMPTCQSLLGWDNWSSWTPCDSSQQEHRTRECLASNPGPELCQGQSRESRICLEMSNDLTPVNAPTIDNRSRDGLSTFSIVILCLICFVIGIGAAVGGCYWYLQRRRPSLPGSPHYISSKQNPYVTVPLKEVHTPKRTPSFSAKQSILSNGTPKLFAKQPGDYETATIKRNSHSMNGHIRADLEQDKFF</sequence>
<keyword evidence="8" id="KW-1015">Disulfide bond</keyword>
<dbReference type="Pfam" id="PF00090">
    <property type="entry name" value="TSP_1"/>
    <property type="match status" value="5"/>
</dbReference>
<dbReference type="Pfam" id="PF23260">
    <property type="entry name" value="TSP1_2"/>
    <property type="match status" value="1"/>
</dbReference>
<protein>
    <recommendedName>
        <fullName evidence="13">Sema domain-containing protein</fullName>
    </recommendedName>
</protein>
<dbReference type="InterPro" id="IPR036383">
    <property type="entry name" value="TSP1_rpt_sf"/>
</dbReference>
<dbReference type="InterPro" id="IPR001627">
    <property type="entry name" value="Semap_dom"/>
</dbReference>
<evidence type="ECO:0000256" key="3">
    <source>
        <dbReference type="ARBA" id="ARBA00022737"/>
    </source>
</evidence>
<dbReference type="Gene3D" id="2.20.100.10">
    <property type="entry name" value="Thrombospondin type-1 (TSP1) repeat"/>
    <property type="match status" value="5"/>
</dbReference>
<keyword evidence="5" id="KW-0524">Neurogenesis</keyword>
<dbReference type="InterPro" id="IPR027231">
    <property type="entry name" value="Semaphorin"/>
</dbReference>
<dbReference type="SUPFAM" id="SSF82895">
    <property type="entry name" value="TSP-1 type 1 repeat"/>
    <property type="match status" value="5"/>
</dbReference>
<dbReference type="InterPro" id="IPR057563">
    <property type="entry name" value="Sema5A/B-like_TSP-1"/>
</dbReference>
<keyword evidence="3" id="KW-0677">Repeat</keyword>
<evidence type="ECO:0000256" key="9">
    <source>
        <dbReference type="ARBA" id="ARBA00023180"/>
    </source>
</evidence>
<feature type="domain" description="Sema" evidence="13">
    <location>
        <begin position="46"/>
        <end position="490"/>
    </location>
</feature>
<comment type="subcellular location">
    <subcellularLocation>
        <location evidence="1">Membrane</location>
        <topology evidence="1">Single-pass membrane protein</topology>
    </subcellularLocation>
</comment>
<dbReference type="InParanoid" id="A0A482XH29"/>
<dbReference type="FunFam" id="2.20.100.10:FF:000001">
    <property type="entry name" value="semaphorin-5A isoform X1"/>
    <property type="match status" value="2"/>
</dbReference>
<dbReference type="FunCoup" id="A0A482XH29">
    <property type="interactions" value="236"/>
</dbReference>
<comment type="caution">
    <text evidence="14">The sequence shown here is derived from an EMBL/GenBank/DDBJ whole genome shotgun (WGS) entry which is preliminary data.</text>
</comment>
<keyword evidence="4" id="KW-0221">Differentiation</keyword>
<feature type="signal peptide" evidence="12">
    <location>
        <begin position="1"/>
        <end position="41"/>
    </location>
</feature>
<keyword evidence="7 11" id="KW-0472">Membrane</keyword>
<evidence type="ECO:0000256" key="5">
    <source>
        <dbReference type="ARBA" id="ARBA00022902"/>
    </source>
</evidence>
<dbReference type="GO" id="GO:0071526">
    <property type="term" value="P:semaphorin-plexin signaling pathway"/>
    <property type="evidence" value="ECO:0007669"/>
    <property type="project" value="TreeGrafter"/>
</dbReference>
<dbReference type="GO" id="GO:0005886">
    <property type="term" value="C:plasma membrane"/>
    <property type="evidence" value="ECO:0007669"/>
    <property type="project" value="TreeGrafter"/>
</dbReference>
<dbReference type="InterPro" id="IPR015943">
    <property type="entry name" value="WD40/YVTN_repeat-like_dom_sf"/>
</dbReference>
<accession>A0A482XH29</accession>
<dbReference type="SMART" id="SM00209">
    <property type="entry name" value="TSP1"/>
    <property type="match status" value="6"/>
</dbReference>
<keyword evidence="12" id="KW-0732">Signal</keyword>
<dbReference type="SMART" id="SM00423">
    <property type="entry name" value="PSI"/>
    <property type="match status" value="1"/>
</dbReference>
<reference evidence="14 15" key="1">
    <citation type="journal article" date="2017" name="Gigascience">
        <title>Genome sequence of the small brown planthopper, Laodelphax striatellus.</title>
        <authorList>
            <person name="Zhu J."/>
            <person name="Jiang F."/>
            <person name="Wang X."/>
            <person name="Yang P."/>
            <person name="Bao Y."/>
            <person name="Zhao W."/>
            <person name="Wang W."/>
            <person name="Lu H."/>
            <person name="Wang Q."/>
            <person name="Cui N."/>
            <person name="Li J."/>
            <person name="Chen X."/>
            <person name="Luo L."/>
            <person name="Yu J."/>
            <person name="Kang L."/>
            <person name="Cui F."/>
        </authorList>
    </citation>
    <scope>NUCLEOTIDE SEQUENCE [LARGE SCALE GENOMIC DNA]</scope>
    <source>
        <strain evidence="14">Lst14</strain>
    </source>
</reference>
<evidence type="ECO:0000256" key="10">
    <source>
        <dbReference type="PROSITE-ProRule" id="PRU00352"/>
    </source>
</evidence>
<gene>
    <name evidence="14" type="ORF">LSTR_LSTR001968</name>
</gene>
<keyword evidence="15" id="KW-1185">Reference proteome</keyword>
<dbReference type="PROSITE" id="PS50092">
    <property type="entry name" value="TSP1"/>
    <property type="match status" value="5"/>
</dbReference>
<dbReference type="OrthoDB" id="9988752at2759"/>
<dbReference type="Proteomes" id="UP000291343">
    <property type="component" value="Unassembled WGS sequence"/>
</dbReference>
<dbReference type="STRING" id="195883.A0A482XH29"/>
<dbReference type="Gene3D" id="2.130.10.10">
    <property type="entry name" value="YVTN repeat-like/Quinoprotein amine dehydrogenase"/>
    <property type="match status" value="1"/>
</dbReference>
<dbReference type="AlphaFoldDB" id="A0A482XH29"/>